<dbReference type="Proteomes" id="UP000266673">
    <property type="component" value="Unassembled WGS sequence"/>
</dbReference>
<keyword evidence="2" id="KW-1185">Reference proteome</keyword>
<dbReference type="EMBL" id="QKWP01000968">
    <property type="protein sequence ID" value="RIB13009.1"/>
    <property type="molecule type" value="Genomic_DNA"/>
</dbReference>
<sequence>MFCLALRVLELKAGAQVMLIKNLPDLVSIMVKRSVQLPSRKASIITPSSSIIILQHVAEISSWIDRCSPIYNDKEILYEFKLLLRGSKDGFTGETFHRLCDECVTTADSFIFSLKNGNIPTSFVKNSHY</sequence>
<name>A0A397UW98_9GLOM</name>
<evidence type="ECO:0000313" key="2">
    <source>
        <dbReference type="Proteomes" id="UP000266673"/>
    </source>
</evidence>
<proteinExistence type="predicted"/>
<organism evidence="1 2">
    <name type="scientific">Gigaspora rosea</name>
    <dbReference type="NCBI Taxonomy" id="44941"/>
    <lineage>
        <taxon>Eukaryota</taxon>
        <taxon>Fungi</taxon>
        <taxon>Fungi incertae sedis</taxon>
        <taxon>Mucoromycota</taxon>
        <taxon>Glomeromycotina</taxon>
        <taxon>Glomeromycetes</taxon>
        <taxon>Diversisporales</taxon>
        <taxon>Gigasporaceae</taxon>
        <taxon>Gigaspora</taxon>
    </lineage>
</organism>
<evidence type="ECO:0008006" key="3">
    <source>
        <dbReference type="Google" id="ProtNLM"/>
    </source>
</evidence>
<gene>
    <name evidence="1" type="ORF">C2G38_2199096</name>
</gene>
<accession>A0A397UW98</accession>
<comment type="caution">
    <text evidence="1">The sequence shown here is derived from an EMBL/GenBank/DDBJ whole genome shotgun (WGS) entry which is preliminary data.</text>
</comment>
<evidence type="ECO:0000313" key="1">
    <source>
        <dbReference type="EMBL" id="RIB13009.1"/>
    </source>
</evidence>
<dbReference type="AlphaFoldDB" id="A0A397UW98"/>
<reference evidence="1 2" key="1">
    <citation type="submission" date="2018-06" db="EMBL/GenBank/DDBJ databases">
        <title>Comparative genomics reveals the genomic features of Rhizophagus irregularis, R. cerebriforme, R. diaphanum and Gigaspora rosea, and their symbiotic lifestyle signature.</title>
        <authorList>
            <person name="Morin E."/>
            <person name="San Clemente H."/>
            <person name="Chen E.C.H."/>
            <person name="De La Providencia I."/>
            <person name="Hainaut M."/>
            <person name="Kuo A."/>
            <person name="Kohler A."/>
            <person name="Murat C."/>
            <person name="Tang N."/>
            <person name="Roy S."/>
            <person name="Loubradou J."/>
            <person name="Henrissat B."/>
            <person name="Grigoriev I.V."/>
            <person name="Corradi N."/>
            <person name="Roux C."/>
            <person name="Martin F.M."/>
        </authorList>
    </citation>
    <scope>NUCLEOTIDE SEQUENCE [LARGE SCALE GENOMIC DNA]</scope>
    <source>
        <strain evidence="1 2">DAOM 194757</strain>
    </source>
</reference>
<protein>
    <recommendedName>
        <fullName evidence="3">DNA helicase</fullName>
    </recommendedName>
</protein>
<dbReference type="OrthoDB" id="25620at2759"/>